<dbReference type="Proteomes" id="UP000836402">
    <property type="component" value="Unassembled WGS sequence"/>
</dbReference>
<feature type="region of interest" description="Disordered" evidence="1">
    <location>
        <begin position="100"/>
        <end position="203"/>
    </location>
</feature>
<name>A0ABN7IKM9_9BASI</name>
<gene>
    <name evidence="2" type="ORF">JKIAZH3_G5417</name>
</gene>
<feature type="compositionally biased region" description="Low complexity" evidence="1">
    <location>
        <begin position="187"/>
        <end position="202"/>
    </location>
</feature>
<dbReference type="EMBL" id="CAJHJG010000203">
    <property type="protein sequence ID" value="CAD6899287.1"/>
    <property type="molecule type" value="Genomic_DNA"/>
</dbReference>
<feature type="region of interest" description="Disordered" evidence="1">
    <location>
        <begin position="433"/>
        <end position="463"/>
    </location>
</feature>
<protein>
    <submittedName>
        <fullName evidence="2">Uncharacterized protein</fullName>
    </submittedName>
</protein>
<accession>A0ABN7IKM9</accession>
<evidence type="ECO:0000313" key="2">
    <source>
        <dbReference type="EMBL" id="CAD6899287.1"/>
    </source>
</evidence>
<sequence length="549" mass="58828">MVPSIYQSTRSPSTPVKTSITEHSSASLGFLSNEGRMHPDLFEDLQRSADTEFYLNHHALDEVSFDRKSIDPRQLFFAGCNNPGSPLATSSMFANRGVVLASTPSSPPDTPKAQALDLPSQGKASIMRGHSAVERKSSASLNVTFAPSPQNSRPKRPTKTSSSQQATTPSALKANSKGKIRSSTNVASRSASAPAPSSPKARLQLPLTLPAPNFAPMKTDPHLDVVEHLHRVGLHADANNGHTSGWTAEYAIPHIRRMVGEGDMWKLALRTNEDAVDPKAFVTAAAQSNTITLQCQPADLLASSSSSSQPPTHVLAVVPSSTNLDKTVATALNKLNADTKAMMHREDPTLFPIHALLYALQCRSLPDDCFHPSKDPQGSDASGERTVRVIQFTVPKPSTFGITHDYICTGSSQRLLNSLVPLKYINDSLKQRQAAARDEENTPRVGQPGITNSSSKNSNASTLTPQAQAIQALADLSDKQLLHLLGVIQSVYANGGSLGLVDATYWKTLAAAWELVVGGLVIRRGRRADAELKAVRRALGGLGLEGSRQ</sequence>
<feature type="compositionally biased region" description="Low complexity" evidence="1">
    <location>
        <begin position="159"/>
        <end position="171"/>
    </location>
</feature>
<feature type="compositionally biased region" description="Polar residues" evidence="1">
    <location>
        <begin position="138"/>
        <end position="152"/>
    </location>
</feature>
<comment type="caution">
    <text evidence="2">The sequence shown here is derived from an EMBL/GenBank/DDBJ whole genome shotgun (WGS) entry which is preliminary data.</text>
</comment>
<reference evidence="2" key="1">
    <citation type="submission" date="2020-10" db="EMBL/GenBank/DDBJ databases">
        <authorList>
            <person name="Sedaghatjoo S."/>
        </authorList>
    </citation>
    <scope>NUCLEOTIDE SEQUENCE</scope>
    <source>
        <strain evidence="2">AZH3</strain>
    </source>
</reference>
<evidence type="ECO:0000256" key="1">
    <source>
        <dbReference type="SAM" id="MobiDB-lite"/>
    </source>
</evidence>
<organism evidence="2 3">
    <name type="scientific">Tilletia caries</name>
    <name type="common">wheat bunt fungus</name>
    <dbReference type="NCBI Taxonomy" id="13290"/>
    <lineage>
        <taxon>Eukaryota</taxon>
        <taxon>Fungi</taxon>
        <taxon>Dikarya</taxon>
        <taxon>Basidiomycota</taxon>
        <taxon>Ustilaginomycotina</taxon>
        <taxon>Exobasidiomycetes</taxon>
        <taxon>Tilletiales</taxon>
        <taxon>Tilletiaceae</taxon>
        <taxon>Tilletia</taxon>
    </lineage>
</organism>
<evidence type="ECO:0000313" key="3">
    <source>
        <dbReference type="Proteomes" id="UP000836402"/>
    </source>
</evidence>
<feature type="region of interest" description="Disordered" evidence="1">
    <location>
        <begin position="1"/>
        <end position="21"/>
    </location>
</feature>
<feature type="compositionally biased region" description="Low complexity" evidence="1">
    <location>
        <begin position="452"/>
        <end position="461"/>
    </location>
</feature>
<keyword evidence="3" id="KW-1185">Reference proteome</keyword>
<proteinExistence type="predicted"/>